<organism evidence="2 3">
    <name type="scientific">Popillia japonica</name>
    <name type="common">Japanese beetle</name>
    <dbReference type="NCBI Taxonomy" id="7064"/>
    <lineage>
        <taxon>Eukaryota</taxon>
        <taxon>Metazoa</taxon>
        <taxon>Ecdysozoa</taxon>
        <taxon>Arthropoda</taxon>
        <taxon>Hexapoda</taxon>
        <taxon>Insecta</taxon>
        <taxon>Pterygota</taxon>
        <taxon>Neoptera</taxon>
        <taxon>Endopterygota</taxon>
        <taxon>Coleoptera</taxon>
        <taxon>Polyphaga</taxon>
        <taxon>Scarabaeiformia</taxon>
        <taxon>Scarabaeidae</taxon>
        <taxon>Rutelinae</taxon>
        <taxon>Popillia</taxon>
    </lineage>
</organism>
<accession>A0AAW1HW94</accession>
<keyword evidence="3" id="KW-1185">Reference proteome</keyword>
<dbReference type="Proteomes" id="UP001458880">
    <property type="component" value="Unassembled WGS sequence"/>
</dbReference>
<dbReference type="EMBL" id="JASPKY010000856">
    <property type="protein sequence ID" value="KAK9680987.1"/>
    <property type="molecule type" value="Genomic_DNA"/>
</dbReference>
<feature type="region of interest" description="Disordered" evidence="1">
    <location>
        <begin position="1"/>
        <end position="51"/>
    </location>
</feature>
<evidence type="ECO:0000313" key="3">
    <source>
        <dbReference type="Proteomes" id="UP001458880"/>
    </source>
</evidence>
<comment type="caution">
    <text evidence="2">The sequence shown here is derived from an EMBL/GenBank/DDBJ whole genome shotgun (WGS) entry which is preliminary data.</text>
</comment>
<dbReference type="AlphaFoldDB" id="A0AAW1HW94"/>
<reference evidence="2 3" key="1">
    <citation type="journal article" date="2024" name="BMC Genomics">
        <title>De novo assembly and annotation of Popillia japonica's genome with initial clues to its potential as an invasive pest.</title>
        <authorList>
            <person name="Cucini C."/>
            <person name="Boschi S."/>
            <person name="Funari R."/>
            <person name="Cardaioli E."/>
            <person name="Iannotti N."/>
            <person name="Marturano G."/>
            <person name="Paoli F."/>
            <person name="Bruttini M."/>
            <person name="Carapelli A."/>
            <person name="Frati F."/>
            <person name="Nardi F."/>
        </authorList>
    </citation>
    <scope>NUCLEOTIDE SEQUENCE [LARGE SCALE GENOMIC DNA]</scope>
    <source>
        <strain evidence="2">DMR45628</strain>
    </source>
</reference>
<sequence length="115" mass="12805">MKDLNRSCDKASTGNAAVGVTSDGDRPATSNNKPQKKQKHQKNPILNKIEKKKEVDDLTNININTTYFVDGTPEDGKEQQEQQFTEVTKRRRSSNKNKPIMGTGNGTTLRGEETI</sequence>
<protein>
    <submittedName>
        <fullName evidence="2">Uncharacterized protein</fullName>
    </submittedName>
</protein>
<evidence type="ECO:0000313" key="2">
    <source>
        <dbReference type="EMBL" id="KAK9680987.1"/>
    </source>
</evidence>
<feature type="region of interest" description="Disordered" evidence="1">
    <location>
        <begin position="68"/>
        <end position="115"/>
    </location>
</feature>
<proteinExistence type="predicted"/>
<gene>
    <name evidence="2" type="ORF">QE152_g38670</name>
</gene>
<evidence type="ECO:0000256" key="1">
    <source>
        <dbReference type="SAM" id="MobiDB-lite"/>
    </source>
</evidence>
<name>A0AAW1HW94_POPJA</name>